<evidence type="ECO:0000313" key="7">
    <source>
        <dbReference type="EMBL" id="GGF76345.1"/>
    </source>
</evidence>
<evidence type="ECO:0000256" key="1">
    <source>
        <dbReference type="ARBA" id="ARBA00022908"/>
    </source>
</evidence>
<evidence type="ECO:0000256" key="4">
    <source>
        <dbReference type="PIRSR" id="PIRSR606118-50"/>
    </source>
</evidence>
<evidence type="ECO:0000259" key="6">
    <source>
        <dbReference type="PROSITE" id="PS51736"/>
    </source>
</evidence>
<keyword evidence="2" id="KW-0238">DNA-binding</keyword>
<evidence type="ECO:0000256" key="2">
    <source>
        <dbReference type="ARBA" id="ARBA00023125"/>
    </source>
</evidence>
<dbReference type="PROSITE" id="PS00397">
    <property type="entry name" value="RECOMBINASES_1"/>
    <property type="match status" value="1"/>
</dbReference>
<dbReference type="GO" id="GO:0015074">
    <property type="term" value="P:DNA integration"/>
    <property type="evidence" value="ECO:0007669"/>
    <property type="project" value="UniProtKB-KW"/>
</dbReference>
<accession>A0A917CB15</accession>
<organism evidence="7 8">
    <name type="scientific">Terasakiella brassicae</name>
    <dbReference type="NCBI Taxonomy" id="1634917"/>
    <lineage>
        <taxon>Bacteria</taxon>
        <taxon>Pseudomonadati</taxon>
        <taxon>Pseudomonadota</taxon>
        <taxon>Alphaproteobacteria</taxon>
        <taxon>Rhodospirillales</taxon>
        <taxon>Terasakiellaceae</taxon>
        <taxon>Terasakiella</taxon>
    </lineage>
</organism>
<gene>
    <name evidence="7" type="ORF">GCM10011332_32880</name>
</gene>
<keyword evidence="1" id="KW-0229">DNA integration</keyword>
<comment type="caution">
    <text evidence="7">The sequence shown here is derived from an EMBL/GenBank/DDBJ whole genome shotgun (WGS) entry which is preliminary data.</text>
</comment>
<name>A0A917CB15_9PROT</name>
<evidence type="ECO:0000313" key="8">
    <source>
        <dbReference type="Proteomes" id="UP000632498"/>
    </source>
</evidence>
<dbReference type="PANTHER" id="PTHR30461:SF2">
    <property type="entry name" value="SERINE RECOMBINASE PINE-RELATED"/>
    <property type="match status" value="1"/>
</dbReference>
<dbReference type="InterPro" id="IPR050639">
    <property type="entry name" value="SSR_resolvase"/>
</dbReference>
<dbReference type="Proteomes" id="UP000632498">
    <property type="component" value="Unassembled WGS sequence"/>
</dbReference>
<dbReference type="GO" id="GO:0000150">
    <property type="term" value="F:DNA strand exchange activity"/>
    <property type="evidence" value="ECO:0007669"/>
    <property type="project" value="InterPro"/>
</dbReference>
<reference evidence="7" key="2">
    <citation type="submission" date="2020-09" db="EMBL/GenBank/DDBJ databases">
        <authorList>
            <person name="Sun Q."/>
            <person name="Zhou Y."/>
        </authorList>
    </citation>
    <scope>NUCLEOTIDE SEQUENCE</scope>
    <source>
        <strain evidence="7">CGMCC 1.15254</strain>
    </source>
</reference>
<dbReference type="PROSITE" id="PS51736">
    <property type="entry name" value="RECOMBINASES_3"/>
    <property type="match status" value="1"/>
</dbReference>
<dbReference type="SMART" id="SM00857">
    <property type="entry name" value="Resolvase"/>
    <property type="match status" value="1"/>
</dbReference>
<dbReference type="GO" id="GO:0003677">
    <property type="term" value="F:DNA binding"/>
    <property type="evidence" value="ECO:0007669"/>
    <property type="project" value="UniProtKB-KW"/>
</dbReference>
<protein>
    <submittedName>
        <fullName evidence="7">Resolvase</fullName>
    </submittedName>
</protein>
<keyword evidence="8" id="KW-1185">Reference proteome</keyword>
<dbReference type="EMBL" id="BMHV01000048">
    <property type="protein sequence ID" value="GGF76345.1"/>
    <property type="molecule type" value="Genomic_DNA"/>
</dbReference>
<dbReference type="Gene3D" id="1.10.10.60">
    <property type="entry name" value="Homeodomain-like"/>
    <property type="match status" value="1"/>
</dbReference>
<keyword evidence="3" id="KW-0233">DNA recombination</keyword>
<dbReference type="Gene3D" id="3.40.50.1390">
    <property type="entry name" value="Resolvase, N-terminal catalytic domain"/>
    <property type="match status" value="1"/>
</dbReference>
<dbReference type="CDD" id="cd03768">
    <property type="entry name" value="SR_ResInv"/>
    <property type="match status" value="1"/>
</dbReference>
<dbReference type="Pfam" id="PF00239">
    <property type="entry name" value="Resolvase"/>
    <property type="match status" value="1"/>
</dbReference>
<proteinExistence type="predicted"/>
<dbReference type="SUPFAM" id="SSF53041">
    <property type="entry name" value="Resolvase-like"/>
    <property type="match status" value="1"/>
</dbReference>
<dbReference type="AlphaFoldDB" id="A0A917CB15"/>
<dbReference type="PANTHER" id="PTHR30461">
    <property type="entry name" value="DNA-INVERTASE FROM LAMBDOID PROPHAGE"/>
    <property type="match status" value="1"/>
</dbReference>
<dbReference type="InterPro" id="IPR006118">
    <property type="entry name" value="Recombinase_CS"/>
</dbReference>
<feature type="domain" description="Resolvase/invertase-type recombinase catalytic" evidence="6">
    <location>
        <begin position="1"/>
        <end position="142"/>
    </location>
</feature>
<reference evidence="7" key="1">
    <citation type="journal article" date="2014" name="Int. J. Syst. Evol. Microbiol.">
        <title>Complete genome sequence of Corynebacterium casei LMG S-19264T (=DSM 44701T), isolated from a smear-ripened cheese.</title>
        <authorList>
            <consortium name="US DOE Joint Genome Institute (JGI-PGF)"/>
            <person name="Walter F."/>
            <person name="Albersmeier A."/>
            <person name="Kalinowski J."/>
            <person name="Ruckert C."/>
        </authorList>
    </citation>
    <scope>NUCLEOTIDE SEQUENCE</scope>
    <source>
        <strain evidence="7">CGMCC 1.15254</strain>
    </source>
</reference>
<dbReference type="InterPro" id="IPR006119">
    <property type="entry name" value="Resolv_N"/>
</dbReference>
<sequence length="192" mass="21525">MYLRVSTDDQTIENQRRDLDEVARRLGWNIVAVYADEGISGSKGRDQRPQFNELLKGVARKEFDLIAAWSVCRLGRSLNDLIGFLSDINNRGVDLYLHKQGLDTSTPAGRMMFQMLGVFSEFERAMISERVKAGLARTDKVIGRPGVGDWKINRVRKQLRSGKSIRAVAELAKVSVGTVSRIRKEMAAEGLV</sequence>
<feature type="active site" description="O-(5'-phospho-DNA)-serine intermediate" evidence="4 5">
    <location>
        <position position="6"/>
    </location>
</feature>
<dbReference type="InterPro" id="IPR036162">
    <property type="entry name" value="Resolvase-like_N_sf"/>
</dbReference>
<evidence type="ECO:0000256" key="3">
    <source>
        <dbReference type="ARBA" id="ARBA00023172"/>
    </source>
</evidence>
<evidence type="ECO:0000256" key="5">
    <source>
        <dbReference type="PROSITE-ProRule" id="PRU10137"/>
    </source>
</evidence>